<comment type="function">
    <text evidence="1">Specifically methylates the cytosine at position 967 (m5C967) of 16S rRNA.</text>
</comment>
<organism evidence="14">
    <name type="scientific">marine metagenome</name>
    <dbReference type="NCBI Taxonomy" id="408172"/>
    <lineage>
        <taxon>unclassified sequences</taxon>
        <taxon>metagenomes</taxon>
        <taxon>ecological metagenomes</taxon>
    </lineage>
</organism>
<dbReference type="EC" id="2.1.1.176" evidence="3"/>
<proteinExistence type="predicted"/>
<evidence type="ECO:0000256" key="9">
    <source>
        <dbReference type="ARBA" id="ARBA00022884"/>
    </source>
</evidence>
<evidence type="ECO:0000256" key="6">
    <source>
        <dbReference type="ARBA" id="ARBA00022603"/>
    </source>
</evidence>
<dbReference type="PANTHER" id="PTHR22807">
    <property type="entry name" value="NOP2 YEAST -RELATED NOL1/NOP2/FMU SUN DOMAIN-CONTAINING"/>
    <property type="match status" value="1"/>
</dbReference>
<dbReference type="InterPro" id="IPR049560">
    <property type="entry name" value="MeTrfase_RsmB-F_NOP2_cat"/>
</dbReference>
<evidence type="ECO:0000256" key="8">
    <source>
        <dbReference type="ARBA" id="ARBA00022691"/>
    </source>
</evidence>
<dbReference type="InterPro" id="IPR004573">
    <property type="entry name" value="rRNA_ssu_MeTfrase_B"/>
</dbReference>
<evidence type="ECO:0000256" key="2">
    <source>
        <dbReference type="ARBA" id="ARBA00004496"/>
    </source>
</evidence>
<dbReference type="InterPro" id="IPR006027">
    <property type="entry name" value="NusB_RsmB_TIM44"/>
</dbReference>
<dbReference type="CDD" id="cd02440">
    <property type="entry name" value="AdoMet_MTases"/>
    <property type="match status" value="1"/>
</dbReference>
<dbReference type="Gene3D" id="1.10.940.10">
    <property type="entry name" value="NusB-like"/>
    <property type="match status" value="1"/>
</dbReference>
<keyword evidence="9" id="KW-0694">RNA-binding</keyword>
<evidence type="ECO:0000259" key="13">
    <source>
        <dbReference type="PROSITE" id="PS51686"/>
    </source>
</evidence>
<evidence type="ECO:0000313" key="14">
    <source>
        <dbReference type="EMBL" id="SUZ90751.1"/>
    </source>
</evidence>
<dbReference type="Pfam" id="PF01189">
    <property type="entry name" value="Methyltr_RsmB-F"/>
    <property type="match status" value="1"/>
</dbReference>
<name>A0A381RH53_9ZZZZ</name>
<evidence type="ECO:0000256" key="1">
    <source>
        <dbReference type="ARBA" id="ARBA00002724"/>
    </source>
</evidence>
<dbReference type="InterPro" id="IPR001678">
    <property type="entry name" value="MeTrfase_RsmB-F_NOP2_dom"/>
</dbReference>
<dbReference type="GO" id="GO:0006355">
    <property type="term" value="P:regulation of DNA-templated transcription"/>
    <property type="evidence" value="ECO:0007669"/>
    <property type="project" value="InterPro"/>
</dbReference>
<keyword evidence="4" id="KW-0963">Cytoplasm</keyword>
<accession>A0A381RH53</accession>
<dbReference type="PRINTS" id="PR02008">
    <property type="entry name" value="RCMTFAMILY"/>
</dbReference>
<dbReference type="Gene3D" id="3.40.50.150">
    <property type="entry name" value="Vaccinia Virus protein VP39"/>
    <property type="match status" value="1"/>
</dbReference>
<comment type="catalytic activity">
    <reaction evidence="12">
        <text>cytidine(967) in 16S rRNA + S-adenosyl-L-methionine = 5-methylcytidine(967) in 16S rRNA + S-adenosyl-L-homocysteine + H(+)</text>
        <dbReference type="Rhea" id="RHEA:42748"/>
        <dbReference type="Rhea" id="RHEA-COMP:10219"/>
        <dbReference type="Rhea" id="RHEA-COMP:10220"/>
        <dbReference type="ChEBI" id="CHEBI:15378"/>
        <dbReference type="ChEBI" id="CHEBI:57856"/>
        <dbReference type="ChEBI" id="CHEBI:59789"/>
        <dbReference type="ChEBI" id="CHEBI:74483"/>
        <dbReference type="ChEBI" id="CHEBI:82748"/>
        <dbReference type="EC" id="2.1.1.176"/>
    </reaction>
</comment>
<evidence type="ECO:0000256" key="4">
    <source>
        <dbReference type="ARBA" id="ARBA00022490"/>
    </source>
</evidence>
<evidence type="ECO:0000256" key="10">
    <source>
        <dbReference type="ARBA" id="ARBA00030399"/>
    </source>
</evidence>
<dbReference type="InterPro" id="IPR023267">
    <property type="entry name" value="RCMT"/>
</dbReference>
<dbReference type="Pfam" id="PF22458">
    <property type="entry name" value="RsmF-B_ferredox"/>
    <property type="match status" value="1"/>
</dbReference>
<gene>
    <name evidence="14" type="ORF">METZ01_LOCUS43605</name>
</gene>
<evidence type="ECO:0000256" key="5">
    <source>
        <dbReference type="ARBA" id="ARBA00022552"/>
    </source>
</evidence>
<dbReference type="GO" id="GO:0003723">
    <property type="term" value="F:RNA binding"/>
    <property type="evidence" value="ECO:0007669"/>
    <property type="project" value="UniProtKB-KW"/>
</dbReference>
<dbReference type="SUPFAM" id="SSF48013">
    <property type="entry name" value="NusB-like"/>
    <property type="match status" value="1"/>
</dbReference>
<keyword evidence="6" id="KW-0489">Methyltransferase</keyword>
<dbReference type="Gene3D" id="3.30.70.1170">
    <property type="entry name" value="Sun protein, domain 3"/>
    <property type="match status" value="1"/>
</dbReference>
<sequence length="369" mass="40967">MSEQLDARLKTPLRKKDLDLYCLILVGSYQLQNSAIADHAAVNLTVEAARHLGKHWACGLVNAILRTPRESADHSDEACFEAPSWLIRSIQHHYPDSADKILRVNNTRAPMTLRVNRNRQTAESLAQILLNEGIPTILGTLTNALSLVTPQPVNTIPGYGEGWFTVQDEASQRAAHLLEPQPTTRVLDACAAPGIKALQLLEICDDIKLTAIDIDPTRGSYGTNEARRLGLPFELRVGDATRRDWWDGELFDSILIDAPCTGTGTLRRKPDIKVHRTLKDVVVLQRKQQDLLTNLWHMLASGGTLLYSTCSILPDENDSVIHNFLDQTTDAATVPIDADWGHATLFGRQCLPTERGPDGFFYSRITKLP</sequence>
<dbReference type="AlphaFoldDB" id="A0A381RH53"/>
<dbReference type="GO" id="GO:0008649">
    <property type="term" value="F:rRNA methyltransferase activity"/>
    <property type="evidence" value="ECO:0007669"/>
    <property type="project" value="InterPro"/>
</dbReference>
<dbReference type="GO" id="GO:0005737">
    <property type="term" value="C:cytoplasm"/>
    <property type="evidence" value="ECO:0007669"/>
    <property type="project" value="UniProtKB-SubCell"/>
</dbReference>
<keyword evidence="5" id="KW-0698">rRNA processing</keyword>
<keyword evidence="7" id="KW-0808">Transferase</keyword>
<comment type="subcellular location">
    <subcellularLocation>
        <location evidence="2">Cytoplasm</location>
    </subcellularLocation>
</comment>
<dbReference type="InterPro" id="IPR035926">
    <property type="entry name" value="NusB-like_sf"/>
</dbReference>
<dbReference type="Pfam" id="PF01029">
    <property type="entry name" value="NusB"/>
    <property type="match status" value="1"/>
</dbReference>
<dbReference type="InterPro" id="IPR029063">
    <property type="entry name" value="SAM-dependent_MTases_sf"/>
</dbReference>
<evidence type="ECO:0000256" key="3">
    <source>
        <dbReference type="ARBA" id="ARBA00012140"/>
    </source>
</evidence>
<dbReference type="NCBIfam" id="TIGR00563">
    <property type="entry name" value="rsmB"/>
    <property type="match status" value="1"/>
</dbReference>
<dbReference type="InterPro" id="IPR054728">
    <property type="entry name" value="RsmB-like_ferredoxin"/>
</dbReference>
<protein>
    <recommendedName>
        <fullName evidence="3">16S rRNA (cytosine(967)-C(5))-methyltransferase</fullName>
        <ecNumber evidence="3">2.1.1.176</ecNumber>
    </recommendedName>
    <alternativeName>
        <fullName evidence="10">16S rRNA m5C967 methyltransferase</fullName>
    </alternativeName>
    <alternativeName>
        <fullName evidence="11">rRNA (cytosine-C(5)-)-methyltransferase RsmB</fullName>
    </alternativeName>
</protein>
<dbReference type="PROSITE" id="PS51686">
    <property type="entry name" value="SAM_MT_RSMB_NOP"/>
    <property type="match status" value="1"/>
</dbReference>
<dbReference type="NCBIfam" id="NF008149">
    <property type="entry name" value="PRK10901.1"/>
    <property type="match status" value="1"/>
</dbReference>
<dbReference type="SUPFAM" id="SSF53335">
    <property type="entry name" value="S-adenosyl-L-methionine-dependent methyltransferases"/>
    <property type="match status" value="1"/>
</dbReference>
<keyword evidence="8" id="KW-0949">S-adenosyl-L-methionine</keyword>
<feature type="domain" description="SAM-dependent MTase RsmB/NOP-type" evidence="13">
    <location>
        <begin position="101"/>
        <end position="368"/>
    </location>
</feature>
<evidence type="ECO:0000256" key="11">
    <source>
        <dbReference type="ARBA" id="ARBA00031088"/>
    </source>
</evidence>
<evidence type="ECO:0000256" key="12">
    <source>
        <dbReference type="ARBA" id="ARBA00047283"/>
    </source>
</evidence>
<dbReference type="EMBL" id="UINC01001920">
    <property type="protein sequence ID" value="SUZ90751.1"/>
    <property type="molecule type" value="Genomic_DNA"/>
</dbReference>
<dbReference type="PANTHER" id="PTHR22807:SF61">
    <property type="entry name" value="NOL1_NOP2_SUN FAMILY PROTEIN _ ANTITERMINATION NUSB DOMAIN-CONTAINING PROTEIN"/>
    <property type="match status" value="1"/>
</dbReference>
<reference evidence="14" key="1">
    <citation type="submission" date="2018-05" db="EMBL/GenBank/DDBJ databases">
        <authorList>
            <person name="Lanie J.A."/>
            <person name="Ng W.-L."/>
            <person name="Kazmierczak K.M."/>
            <person name="Andrzejewski T.M."/>
            <person name="Davidsen T.M."/>
            <person name="Wayne K.J."/>
            <person name="Tettelin H."/>
            <person name="Glass J.I."/>
            <person name="Rusch D."/>
            <person name="Podicherti R."/>
            <person name="Tsui H.-C.T."/>
            <person name="Winkler M.E."/>
        </authorList>
    </citation>
    <scope>NUCLEOTIDE SEQUENCE</scope>
</reference>
<evidence type="ECO:0000256" key="7">
    <source>
        <dbReference type="ARBA" id="ARBA00022679"/>
    </source>
</evidence>